<dbReference type="EMBL" id="VTUW01000001">
    <property type="protein sequence ID" value="KAA1195753.1"/>
    <property type="molecule type" value="Genomic_DNA"/>
</dbReference>
<comment type="caution">
    <text evidence="1">The sequence shown here is derived from an EMBL/GenBank/DDBJ whole genome shotgun (WGS) entry which is preliminary data.</text>
</comment>
<evidence type="ECO:0000313" key="1">
    <source>
        <dbReference type="EMBL" id="KAA1195753.1"/>
    </source>
</evidence>
<gene>
    <name evidence="1" type="ORF">F0L16_01155</name>
</gene>
<evidence type="ECO:0000313" key="2">
    <source>
        <dbReference type="Proteomes" id="UP000322184"/>
    </source>
</evidence>
<protein>
    <recommendedName>
        <fullName evidence="3">Chromosome partitioning protein ParB</fullName>
    </recommendedName>
</protein>
<accession>A0A5B0X8U9</accession>
<reference evidence="1 2" key="1">
    <citation type="submission" date="2019-09" db="EMBL/GenBank/DDBJ databases">
        <title>Whole genome sequence of Photorhabdus heterorhabditis strain ETL (Enterobacteriales: Enterobacteriaceae) a bacterial symbiont of Heterorhabditis zealandica strain ETL (Rhabditida: Heterorhabditidae).</title>
        <authorList>
            <person name="Lulamba T.E."/>
            <person name="Serepa-Dlamini M.H."/>
        </authorList>
    </citation>
    <scope>NUCLEOTIDE SEQUENCE [LARGE SCALE GENOMIC DNA]</scope>
    <source>
        <strain evidence="1 2">ETL</strain>
    </source>
</reference>
<organism evidence="1 2">
    <name type="scientific">Photorhabdus heterorhabditis</name>
    <dbReference type="NCBI Taxonomy" id="880156"/>
    <lineage>
        <taxon>Bacteria</taxon>
        <taxon>Pseudomonadati</taxon>
        <taxon>Pseudomonadota</taxon>
        <taxon>Gammaproteobacteria</taxon>
        <taxon>Enterobacterales</taxon>
        <taxon>Morganellaceae</taxon>
        <taxon>Photorhabdus</taxon>
    </lineage>
</organism>
<dbReference type="NCBIfam" id="TIGR03764">
    <property type="entry name" value="ICE_PFGI_1_parB"/>
    <property type="match status" value="1"/>
</dbReference>
<dbReference type="RefSeq" id="WP_149615943.1">
    <property type="nucleotide sequence ID" value="NZ_CAWPFF010000001.1"/>
</dbReference>
<evidence type="ECO:0008006" key="3">
    <source>
        <dbReference type="Google" id="ProtNLM"/>
    </source>
</evidence>
<dbReference type="InterPro" id="IPR022304">
    <property type="entry name" value="ICE_PFGI_1_ParB"/>
</dbReference>
<name>A0A5B0X8U9_9GAMM</name>
<dbReference type="AlphaFoldDB" id="A0A5B0X8U9"/>
<dbReference type="Proteomes" id="UP000322184">
    <property type="component" value="Unassembled WGS sequence"/>
</dbReference>
<proteinExistence type="predicted"/>
<dbReference type="SUPFAM" id="SSF110849">
    <property type="entry name" value="ParB/Sulfiredoxin"/>
    <property type="match status" value="1"/>
</dbReference>
<sequence length="571" mass="63685">MSRPGKNKLSLGDALLQQGKTPQLSASPVVLPVTEIPIVLTLDELRPNPDNPRISRNPRFDDIKASIRARGLDSVPKITRNPNSGNENIYIFSDGGNTRYQILSELWQETEEERFYRIPCLLKPWPGRLHCVIGHLAENEVRGDLMFIEKAFGVRNARAIHEEHLRKSVTQRELMGLLKQGGLPISQTSISQMDNTVQYLYPCIPNLLISGMGRSQAANILALRTDAQKIWNTFSVGLSCEKDFDSVFSEACRRLDDPEAYSFEILRDELIGELLKSLPHPALNYDRWLLELDPKEWSRRQLFGDPPPVADHLRQADMQAALVTEGLVPSVTKNSGQVSVLETQLPVAVIESQEDKEVDLPSNIETQPGMHGAQPTLSTLSTVSDLDKDDIEPLMSASQISPSALNESHRCFPEALSTALSCPSDVLSFARTGLEPVNDIWSVSPVQDDIEHLQDMAFRLAFELAEEMGGADEFEEAKDTAYDAGYRLKHSHTASEFVQILLSLAGNSGNGAPVHTDMLGVWLVGTGRPEEIPVLPDVAMVKFMRLIRVLRRLRELQRDLPVGSEERERHV</sequence>
<dbReference type="InterPro" id="IPR036086">
    <property type="entry name" value="ParB/Sulfiredoxin_sf"/>
</dbReference>